<dbReference type="EC" id="4.2.1.136" evidence="19"/>
<evidence type="ECO:0000256" key="3">
    <source>
        <dbReference type="ARBA" id="ARBA00006001"/>
    </source>
</evidence>
<keyword evidence="9 18" id="KW-0630">Potassium</keyword>
<feature type="binding site" evidence="17">
    <location>
        <position position="241"/>
    </location>
    <ligand>
        <name>(6S)-NADPHX</name>
        <dbReference type="ChEBI" id="CHEBI:64076"/>
    </ligand>
</feature>
<gene>
    <name evidence="17" type="primary">nnrD</name>
    <name evidence="18" type="synonym">nnrE</name>
    <name evidence="22" type="ORF">DFR49_0415</name>
</gene>
<keyword evidence="23" id="KW-1185">Reference proteome</keyword>
<keyword evidence="8 17" id="KW-0521">NADP</keyword>
<dbReference type="InterPro" id="IPR017953">
    <property type="entry name" value="Carbohydrate_kinase_pred_CS"/>
</dbReference>
<comment type="caution">
    <text evidence="18">Lacks conserved residue(s) required for the propagation of feature annotation.</text>
</comment>
<comment type="subunit">
    <text evidence="17">Homotetramer.</text>
</comment>
<dbReference type="GO" id="GO:0110051">
    <property type="term" value="P:metabolite repair"/>
    <property type="evidence" value="ECO:0007669"/>
    <property type="project" value="TreeGrafter"/>
</dbReference>
<proteinExistence type="inferred from homology"/>
<dbReference type="HAMAP" id="MF_01965">
    <property type="entry name" value="NADHX_dehydratase"/>
    <property type="match status" value="1"/>
</dbReference>
<dbReference type="PROSITE" id="PS51385">
    <property type="entry name" value="YJEF_N"/>
    <property type="match status" value="1"/>
</dbReference>
<dbReference type="EMBL" id="QXDC01000002">
    <property type="protein sequence ID" value="RIA45887.1"/>
    <property type="molecule type" value="Genomic_DNA"/>
</dbReference>
<evidence type="ECO:0000256" key="19">
    <source>
        <dbReference type="PIRNR" id="PIRNR017184"/>
    </source>
</evidence>
<evidence type="ECO:0000256" key="16">
    <source>
        <dbReference type="ARBA" id="ARBA00049209"/>
    </source>
</evidence>
<evidence type="ECO:0000256" key="7">
    <source>
        <dbReference type="ARBA" id="ARBA00022840"/>
    </source>
</evidence>
<keyword evidence="22" id="KW-0808">Transferase</keyword>
<dbReference type="NCBIfam" id="TIGR00197">
    <property type="entry name" value="yjeF_nterm"/>
    <property type="match status" value="1"/>
</dbReference>
<dbReference type="AlphaFoldDB" id="A0A397PFD9"/>
<organism evidence="22 23">
    <name type="scientific">Hephaestia caeni</name>
    <dbReference type="NCBI Taxonomy" id="645617"/>
    <lineage>
        <taxon>Bacteria</taxon>
        <taxon>Pseudomonadati</taxon>
        <taxon>Pseudomonadota</taxon>
        <taxon>Alphaproteobacteria</taxon>
        <taxon>Sphingomonadales</taxon>
        <taxon>Sphingomonadaceae</taxon>
        <taxon>Hephaestia</taxon>
    </lineage>
</organism>
<comment type="catalytic activity">
    <reaction evidence="16 17 19">
        <text>(6S)-NADPHX + ADP = AMP + phosphate + NADPH + H(+)</text>
        <dbReference type="Rhea" id="RHEA:32235"/>
        <dbReference type="ChEBI" id="CHEBI:15378"/>
        <dbReference type="ChEBI" id="CHEBI:43474"/>
        <dbReference type="ChEBI" id="CHEBI:57783"/>
        <dbReference type="ChEBI" id="CHEBI:64076"/>
        <dbReference type="ChEBI" id="CHEBI:456215"/>
        <dbReference type="ChEBI" id="CHEBI:456216"/>
        <dbReference type="EC" id="4.2.1.136"/>
    </reaction>
</comment>
<comment type="cofactor">
    <cofactor evidence="17">
        <name>Mg(2+)</name>
        <dbReference type="ChEBI" id="CHEBI:18420"/>
    </cofactor>
</comment>
<keyword evidence="22" id="KW-0418">Kinase</keyword>
<dbReference type="CDD" id="cd01171">
    <property type="entry name" value="YXKO-related"/>
    <property type="match status" value="1"/>
</dbReference>
<comment type="function">
    <text evidence="17">Catalyzes the dehydration of the S-form of NAD(P)HX at the expense of ADP, which is converted to AMP. Together with NAD(P)HX epimerase, which catalyzes the epimerization of the S- and R-forms, the enzyme allows the repair of both epimers of NAD(P)HX, a damaged form of NAD(P)H that is a result of enzymatic or heat-dependent hydration.</text>
</comment>
<feature type="binding site" evidence="18">
    <location>
        <position position="151"/>
    </location>
    <ligand>
        <name>(6S)-NADPHX</name>
        <dbReference type="ChEBI" id="CHEBI:64076"/>
    </ligand>
</feature>
<feature type="binding site" evidence="18">
    <location>
        <begin position="61"/>
        <end position="65"/>
    </location>
    <ligand>
        <name>(6S)-NADPHX</name>
        <dbReference type="ChEBI" id="CHEBI:64076"/>
    </ligand>
</feature>
<keyword evidence="6 17" id="KW-0547">Nucleotide-binding</keyword>
<dbReference type="InterPro" id="IPR000631">
    <property type="entry name" value="CARKD"/>
</dbReference>
<evidence type="ECO:0000313" key="22">
    <source>
        <dbReference type="EMBL" id="RIA45887.1"/>
    </source>
</evidence>
<comment type="catalytic activity">
    <reaction evidence="1 18 19">
        <text>(6R)-NADHX = (6S)-NADHX</text>
        <dbReference type="Rhea" id="RHEA:32215"/>
        <dbReference type="ChEBI" id="CHEBI:64074"/>
        <dbReference type="ChEBI" id="CHEBI:64075"/>
        <dbReference type="EC" id="5.1.99.6"/>
    </reaction>
</comment>
<comment type="caution">
    <text evidence="22">The sequence shown here is derived from an EMBL/GenBank/DDBJ whole genome shotgun (WGS) entry which is preliminary data.</text>
</comment>
<evidence type="ECO:0000256" key="9">
    <source>
        <dbReference type="ARBA" id="ARBA00022958"/>
    </source>
</evidence>
<protein>
    <recommendedName>
        <fullName evidence="19">Bifunctional NAD(P)H-hydrate repair enzyme</fullName>
    </recommendedName>
    <alternativeName>
        <fullName evidence="19">Nicotinamide nucleotide repair protein</fullName>
    </alternativeName>
    <domain>
        <recommendedName>
            <fullName evidence="19">ADP-dependent (S)-NAD(P)H-hydrate dehydratase</fullName>
            <ecNumber evidence="19">4.2.1.136</ecNumber>
        </recommendedName>
        <alternativeName>
            <fullName evidence="19">ADP-dependent NAD(P)HX dehydratase</fullName>
        </alternativeName>
    </domain>
    <domain>
        <recommendedName>
            <fullName evidence="19">NAD(P)H-hydrate epimerase</fullName>
            <ecNumber evidence="19">5.1.99.6</ecNumber>
        </recommendedName>
    </domain>
</protein>
<evidence type="ECO:0000256" key="13">
    <source>
        <dbReference type="ARBA" id="ARBA00023268"/>
    </source>
</evidence>
<dbReference type="SUPFAM" id="SSF64153">
    <property type="entry name" value="YjeF N-terminal domain-like"/>
    <property type="match status" value="1"/>
</dbReference>
<comment type="cofactor">
    <cofactor evidence="18 19">
        <name>K(+)</name>
        <dbReference type="ChEBI" id="CHEBI:29103"/>
    </cofactor>
    <text evidence="18 19">Binds 1 potassium ion per subunit.</text>
</comment>
<dbReference type="HAMAP" id="MF_01966">
    <property type="entry name" value="NADHX_epimerase"/>
    <property type="match status" value="1"/>
</dbReference>
<comment type="similarity">
    <text evidence="4 19">In the C-terminal section; belongs to the NnrD/CARKD family.</text>
</comment>
<evidence type="ECO:0000256" key="10">
    <source>
        <dbReference type="ARBA" id="ARBA00023027"/>
    </source>
</evidence>
<dbReference type="Gene3D" id="3.40.1190.20">
    <property type="match status" value="1"/>
</dbReference>
<dbReference type="GO" id="GO:0052856">
    <property type="term" value="F:NAD(P)HX epimerase activity"/>
    <property type="evidence" value="ECO:0007669"/>
    <property type="project" value="UniProtKB-UniRule"/>
</dbReference>
<dbReference type="GO" id="GO:0005524">
    <property type="term" value="F:ATP binding"/>
    <property type="evidence" value="ECO:0007669"/>
    <property type="project" value="UniProtKB-UniRule"/>
</dbReference>
<feature type="binding site" evidence="17">
    <location>
        <position position="343"/>
    </location>
    <ligand>
        <name>(6S)-NADPHX</name>
        <dbReference type="ChEBI" id="CHEBI:64076"/>
    </ligand>
</feature>
<evidence type="ECO:0000313" key="23">
    <source>
        <dbReference type="Proteomes" id="UP000266568"/>
    </source>
</evidence>
<dbReference type="PROSITE" id="PS51383">
    <property type="entry name" value="YJEF_C_3"/>
    <property type="match status" value="1"/>
</dbReference>
<keyword evidence="11 18" id="KW-0413">Isomerase</keyword>
<reference evidence="22 23" key="1">
    <citation type="submission" date="2018-08" db="EMBL/GenBank/DDBJ databases">
        <title>Genomic Encyclopedia of Type Strains, Phase IV (KMG-IV): sequencing the most valuable type-strain genomes for metagenomic binning, comparative biology and taxonomic classification.</title>
        <authorList>
            <person name="Goeker M."/>
        </authorList>
    </citation>
    <scope>NUCLEOTIDE SEQUENCE [LARGE SCALE GENOMIC DNA]</scope>
    <source>
        <strain evidence="22 23">DSM 25527</strain>
    </source>
</reference>
<keyword evidence="7 17" id="KW-0067">ATP-binding</keyword>
<evidence type="ECO:0000256" key="1">
    <source>
        <dbReference type="ARBA" id="ARBA00000013"/>
    </source>
</evidence>
<feature type="domain" description="YjeF C-terminal" evidence="20">
    <location>
        <begin position="208"/>
        <end position="460"/>
    </location>
</feature>
<dbReference type="GO" id="GO:0016301">
    <property type="term" value="F:kinase activity"/>
    <property type="evidence" value="ECO:0007669"/>
    <property type="project" value="UniProtKB-KW"/>
</dbReference>
<feature type="binding site" evidence="18">
    <location>
        <position position="62"/>
    </location>
    <ligand>
        <name>K(+)</name>
        <dbReference type="ChEBI" id="CHEBI:29103"/>
    </ligand>
</feature>
<evidence type="ECO:0000256" key="14">
    <source>
        <dbReference type="ARBA" id="ARBA00025153"/>
    </source>
</evidence>
<comment type="function">
    <text evidence="18">Catalyzes the epimerization of the S- and R-forms of NAD(P)HX, a damaged form of NAD(P)H that is a result of enzymatic or heat-dependent hydration. This is a prerequisite for the S-specific NAD(P)H-hydrate dehydratase to allow the repair of both epimers of NAD(P)HX.</text>
</comment>
<evidence type="ECO:0000256" key="5">
    <source>
        <dbReference type="ARBA" id="ARBA00022723"/>
    </source>
</evidence>
<dbReference type="GO" id="GO:0052855">
    <property type="term" value="F:ADP-dependent NAD(P)H-hydrate dehydratase activity"/>
    <property type="evidence" value="ECO:0007669"/>
    <property type="project" value="UniProtKB-UniRule"/>
</dbReference>
<keyword evidence="12 17" id="KW-0456">Lyase</keyword>
<comment type="similarity">
    <text evidence="18">Belongs to the NnrE/AIBP family.</text>
</comment>
<dbReference type="SUPFAM" id="SSF53613">
    <property type="entry name" value="Ribokinase-like"/>
    <property type="match status" value="1"/>
</dbReference>
<dbReference type="PROSITE" id="PS01050">
    <property type="entry name" value="YJEF_C_2"/>
    <property type="match status" value="1"/>
</dbReference>
<dbReference type="EC" id="5.1.99.6" evidence="19"/>
<evidence type="ECO:0000256" key="12">
    <source>
        <dbReference type="ARBA" id="ARBA00023239"/>
    </source>
</evidence>
<evidence type="ECO:0000256" key="4">
    <source>
        <dbReference type="ARBA" id="ARBA00009524"/>
    </source>
</evidence>
<feature type="binding site" evidence="18">
    <location>
        <begin position="122"/>
        <end position="128"/>
    </location>
    <ligand>
        <name>(6S)-NADPHX</name>
        <dbReference type="ChEBI" id="CHEBI:64076"/>
    </ligand>
</feature>
<evidence type="ECO:0000256" key="11">
    <source>
        <dbReference type="ARBA" id="ARBA00023235"/>
    </source>
</evidence>
<dbReference type="GO" id="GO:0046872">
    <property type="term" value="F:metal ion binding"/>
    <property type="evidence" value="ECO:0007669"/>
    <property type="project" value="UniProtKB-UniRule"/>
</dbReference>
<accession>A0A397PFD9</accession>
<keyword evidence="13" id="KW-0511">Multifunctional enzyme</keyword>
<keyword evidence="10 17" id="KW-0520">NAD</keyword>
<dbReference type="InterPro" id="IPR004443">
    <property type="entry name" value="YjeF_N_dom"/>
</dbReference>
<dbReference type="GO" id="GO:0046496">
    <property type="term" value="P:nicotinamide nucleotide metabolic process"/>
    <property type="evidence" value="ECO:0007669"/>
    <property type="project" value="UniProtKB-UniRule"/>
</dbReference>
<feature type="binding site" evidence="17">
    <location>
        <position position="405"/>
    </location>
    <ligand>
        <name>AMP</name>
        <dbReference type="ChEBI" id="CHEBI:456215"/>
    </ligand>
</feature>
<dbReference type="PIRSF" id="PIRSF017184">
    <property type="entry name" value="Nnr"/>
    <property type="match status" value="1"/>
</dbReference>
<feature type="binding site" evidence="18">
    <location>
        <position position="118"/>
    </location>
    <ligand>
        <name>K(+)</name>
        <dbReference type="ChEBI" id="CHEBI:29103"/>
    </ligand>
</feature>
<dbReference type="InterPro" id="IPR029056">
    <property type="entry name" value="Ribokinase-like"/>
</dbReference>
<feature type="binding site" evidence="17">
    <location>
        <begin position="376"/>
        <end position="380"/>
    </location>
    <ligand>
        <name>AMP</name>
        <dbReference type="ChEBI" id="CHEBI:456215"/>
    </ligand>
</feature>
<feature type="binding site" evidence="18">
    <location>
        <position position="154"/>
    </location>
    <ligand>
        <name>K(+)</name>
        <dbReference type="ChEBI" id="CHEBI:29103"/>
    </ligand>
</feature>
<comment type="similarity">
    <text evidence="3 19">In the N-terminal section; belongs to the NnrE/AIBP family.</text>
</comment>
<feature type="binding site" evidence="17">
    <location>
        <position position="406"/>
    </location>
    <ligand>
        <name>(6S)-NADPHX</name>
        <dbReference type="ChEBI" id="CHEBI:64076"/>
    </ligand>
</feature>
<comment type="catalytic activity">
    <reaction evidence="2 18 19">
        <text>(6R)-NADPHX = (6S)-NADPHX</text>
        <dbReference type="Rhea" id="RHEA:32227"/>
        <dbReference type="ChEBI" id="CHEBI:64076"/>
        <dbReference type="ChEBI" id="CHEBI:64077"/>
        <dbReference type="EC" id="5.1.99.6"/>
    </reaction>
</comment>
<evidence type="ECO:0000256" key="15">
    <source>
        <dbReference type="ARBA" id="ARBA00048238"/>
    </source>
</evidence>
<evidence type="ECO:0000256" key="18">
    <source>
        <dbReference type="HAMAP-Rule" id="MF_01966"/>
    </source>
</evidence>
<feature type="domain" description="YjeF N-terminal" evidence="21">
    <location>
        <begin position="15"/>
        <end position="208"/>
    </location>
</feature>
<sequence>MTPIAGQPVLTANEMRAAEQQAIDAGGSVEALMERAGREVARAVARLASRAPVLVLCGPGNNGGDGYVAARFLAGIGLDVRVAASAAPATAAARAARAGWSGPVTPVADAQPAAILVDALFGTGLKRPLDPALADCLRTLAGKARRTIAVDLPSGVTTDDARTLGDVPIFDVTLALGAFKPAHLLQPAARHCGETRLLDIGVDVRSDLHVIEKPSLRTPDADSHKYNRGMVTIVGGAMTGASLLAAEAAMRAGAGYVALLGGQGGGPHALVHKSFDDDALDDDRIGALLIGPGLGRDDGAARRLDRALATAHRLVLDGDALHLLKDRMAVLESRAAPVILTPHAGEFAALFGEGEGSKIDRARAAARETGAIVVFKGADTVVAAPDGRARIVGDTNDWLSTAGTGDVLAGVISAMLAGGMPPFEAATAGVWLHADAARRLGAAFIADDLAAMLTESRASL</sequence>
<dbReference type="Gene3D" id="3.40.50.10260">
    <property type="entry name" value="YjeF N-terminal domain"/>
    <property type="match status" value="1"/>
</dbReference>
<dbReference type="OrthoDB" id="9806925at2"/>
<dbReference type="PANTHER" id="PTHR12592">
    <property type="entry name" value="ATP-DEPENDENT (S)-NAD(P)H-HYDRATE DEHYDRATASE FAMILY MEMBER"/>
    <property type="match status" value="1"/>
</dbReference>
<evidence type="ECO:0000256" key="2">
    <source>
        <dbReference type="ARBA" id="ARBA00000909"/>
    </source>
</evidence>
<dbReference type="RefSeq" id="WP_119034367.1">
    <property type="nucleotide sequence ID" value="NZ_QXDC01000002.1"/>
</dbReference>
<keyword evidence="5 18" id="KW-0479">Metal-binding</keyword>
<dbReference type="Pfam" id="PF03853">
    <property type="entry name" value="YjeF_N"/>
    <property type="match status" value="1"/>
</dbReference>
<dbReference type="InterPro" id="IPR036652">
    <property type="entry name" value="YjeF_N_dom_sf"/>
</dbReference>
<evidence type="ECO:0000256" key="17">
    <source>
        <dbReference type="HAMAP-Rule" id="MF_01965"/>
    </source>
</evidence>
<comment type="function">
    <text evidence="14 19">Bifunctional enzyme that catalyzes the epimerization of the S- and R-forms of NAD(P)HX and the dehydration of the S-form of NAD(P)HX at the expense of ADP, which is converted to AMP. This allows the repair of both epimers of NAD(P)HX, a damaged form of NAD(P)H that is a result of enzymatic or heat-dependent hydration.</text>
</comment>
<evidence type="ECO:0000259" key="20">
    <source>
        <dbReference type="PROSITE" id="PS51383"/>
    </source>
</evidence>
<dbReference type="Proteomes" id="UP000266568">
    <property type="component" value="Unassembled WGS sequence"/>
</dbReference>
<dbReference type="NCBIfam" id="TIGR00196">
    <property type="entry name" value="yjeF_cterm"/>
    <property type="match status" value="1"/>
</dbReference>
<evidence type="ECO:0000256" key="8">
    <source>
        <dbReference type="ARBA" id="ARBA00022857"/>
    </source>
</evidence>
<evidence type="ECO:0000256" key="6">
    <source>
        <dbReference type="ARBA" id="ARBA00022741"/>
    </source>
</evidence>
<dbReference type="PANTHER" id="PTHR12592:SF0">
    <property type="entry name" value="ATP-DEPENDENT (S)-NAD(P)H-HYDRATE DEHYDRATASE"/>
    <property type="match status" value="1"/>
</dbReference>
<name>A0A397PFD9_9SPHN</name>
<comment type="similarity">
    <text evidence="17">Belongs to the NnrD/CARKD family.</text>
</comment>
<dbReference type="Pfam" id="PF01256">
    <property type="entry name" value="Carb_kinase"/>
    <property type="match status" value="1"/>
</dbReference>
<feature type="binding site" evidence="17">
    <location>
        <position position="293"/>
    </location>
    <ligand>
        <name>(6S)-NADPHX</name>
        <dbReference type="ChEBI" id="CHEBI:64076"/>
    </ligand>
</feature>
<dbReference type="InterPro" id="IPR030677">
    <property type="entry name" value="Nnr"/>
</dbReference>
<comment type="catalytic activity">
    <reaction evidence="15 17 19">
        <text>(6S)-NADHX + ADP = AMP + phosphate + NADH + H(+)</text>
        <dbReference type="Rhea" id="RHEA:32223"/>
        <dbReference type="ChEBI" id="CHEBI:15378"/>
        <dbReference type="ChEBI" id="CHEBI:43474"/>
        <dbReference type="ChEBI" id="CHEBI:57945"/>
        <dbReference type="ChEBI" id="CHEBI:64074"/>
        <dbReference type="ChEBI" id="CHEBI:456215"/>
        <dbReference type="ChEBI" id="CHEBI:456216"/>
        <dbReference type="EC" id="4.2.1.136"/>
    </reaction>
</comment>
<evidence type="ECO:0000259" key="21">
    <source>
        <dbReference type="PROSITE" id="PS51385"/>
    </source>
</evidence>